<feature type="binding site" evidence="6">
    <location>
        <begin position="101"/>
        <end position="108"/>
    </location>
    <ligand>
        <name>ATP</name>
        <dbReference type="ChEBI" id="CHEBI:30616"/>
    </ligand>
</feature>
<evidence type="ECO:0000256" key="2">
    <source>
        <dbReference type="ARBA" id="ARBA00022490"/>
    </source>
</evidence>
<feature type="region of interest" description="Disordered" evidence="8">
    <location>
        <begin position="1024"/>
        <end position="1064"/>
    </location>
</feature>
<dbReference type="InterPro" id="IPR036961">
    <property type="entry name" value="Kinesin_motor_dom_sf"/>
</dbReference>
<keyword evidence="11" id="KW-1185">Reference proteome</keyword>
<keyword evidence="2" id="KW-0963">Cytoplasm</keyword>
<feature type="domain" description="Kinesin motor" evidence="9">
    <location>
        <begin position="4"/>
        <end position="374"/>
    </location>
</feature>
<dbReference type="SUPFAM" id="SSF52540">
    <property type="entry name" value="P-loop containing nucleoside triphosphate hydrolases"/>
    <property type="match status" value="1"/>
</dbReference>
<organism evidence="10 11">
    <name type="scientific">Aduncisulcus paluster</name>
    <dbReference type="NCBI Taxonomy" id="2918883"/>
    <lineage>
        <taxon>Eukaryota</taxon>
        <taxon>Metamonada</taxon>
        <taxon>Carpediemonas-like organisms</taxon>
        <taxon>Aduncisulcus</taxon>
    </lineage>
</organism>
<dbReference type="InterPro" id="IPR022140">
    <property type="entry name" value="Kinesin-like_KIF1-typ"/>
</dbReference>
<dbReference type="Pfam" id="PF00225">
    <property type="entry name" value="Kinesin"/>
    <property type="match status" value="1"/>
</dbReference>
<evidence type="ECO:0000256" key="3">
    <source>
        <dbReference type="ARBA" id="ARBA00022741"/>
    </source>
</evidence>
<evidence type="ECO:0000256" key="5">
    <source>
        <dbReference type="ARBA" id="ARBA00023054"/>
    </source>
</evidence>
<gene>
    <name evidence="10" type="ORF">ADUPG1_000354</name>
</gene>
<evidence type="ECO:0000256" key="6">
    <source>
        <dbReference type="PROSITE-ProRule" id="PRU00283"/>
    </source>
</evidence>
<evidence type="ECO:0000259" key="9">
    <source>
        <dbReference type="PROSITE" id="PS50067"/>
    </source>
</evidence>
<accession>A0ABQ5K958</accession>
<comment type="subcellular location">
    <subcellularLocation>
        <location evidence="1">Cytoplasm</location>
    </subcellularLocation>
</comment>
<dbReference type="EMBL" id="BQXS01000119">
    <property type="protein sequence ID" value="GKT28009.1"/>
    <property type="molecule type" value="Genomic_DNA"/>
</dbReference>
<evidence type="ECO:0000313" key="11">
    <source>
        <dbReference type="Proteomes" id="UP001057375"/>
    </source>
</evidence>
<dbReference type="Gene3D" id="2.60.200.20">
    <property type="match status" value="1"/>
</dbReference>
<keyword evidence="4 6" id="KW-0067">ATP-binding</keyword>
<feature type="region of interest" description="Disordered" evidence="8">
    <location>
        <begin position="682"/>
        <end position="723"/>
    </location>
</feature>
<comment type="caution">
    <text evidence="10">The sequence shown here is derived from an EMBL/GenBank/DDBJ whole genome shotgun (WGS) entry which is preliminary data.</text>
</comment>
<dbReference type="Pfam" id="PF12423">
    <property type="entry name" value="KIF1B"/>
    <property type="match status" value="1"/>
</dbReference>
<name>A0ABQ5K958_9EUKA</name>
<dbReference type="PRINTS" id="PR00380">
    <property type="entry name" value="KINESINHEAVY"/>
</dbReference>
<keyword evidence="5 7" id="KW-0175">Coiled coil</keyword>
<proteinExistence type="inferred from homology"/>
<evidence type="ECO:0000313" key="10">
    <source>
        <dbReference type="EMBL" id="GKT28009.1"/>
    </source>
</evidence>
<feature type="compositionally biased region" description="Acidic residues" evidence="8">
    <location>
        <begin position="1052"/>
        <end position="1064"/>
    </location>
</feature>
<dbReference type="PANTHER" id="PTHR47969:SF15">
    <property type="entry name" value="CHROMOSOME-ASSOCIATED KINESIN KIF4A-RELATED"/>
    <property type="match status" value="1"/>
</dbReference>
<protein>
    <submittedName>
        <fullName evidence="10">Kinesin-like protein KIF13A</fullName>
    </submittedName>
</protein>
<evidence type="ECO:0000256" key="1">
    <source>
        <dbReference type="ARBA" id="ARBA00004496"/>
    </source>
</evidence>
<keyword evidence="3 6" id="KW-0547">Nucleotide-binding</keyword>
<dbReference type="Gene3D" id="3.40.850.10">
    <property type="entry name" value="Kinesin motor domain"/>
    <property type="match status" value="1"/>
</dbReference>
<dbReference type="InterPro" id="IPR027417">
    <property type="entry name" value="P-loop_NTPase"/>
</dbReference>
<feature type="coiled-coil region" evidence="7">
    <location>
        <begin position="411"/>
        <end position="456"/>
    </location>
</feature>
<dbReference type="PANTHER" id="PTHR47969">
    <property type="entry name" value="CHROMOSOME-ASSOCIATED KINESIN KIF4A-RELATED"/>
    <property type="match status" value="1"/>
</dbReference>
<evidence type="ECO:0000256" key="4">
    <source>
        <dbReference type="ARBA" id="ARBA00022840"/>
    </source>
</evidence>
<keyword evidence="6" id="KW-0505">Motor protein</keyword>
<evidence type="ECO:0000256" key="8">
    <source>
        <dbReference type="SAM" id="MobiDB-lite"/>
    </source>
</evidence>
<sequence length="1064" mass="120304">MSGSVKVCIRLRPFNRRLERESLTSGVYNIIDSPSPNAVRVKNPDSGKWTPNEKGYAFDYFFWSFDKSRPFADQQTVFDAVGRDMLDQALKNFSYTIFAYGQTGSGKSWSMTGNDEYPGVIPLVCREIFNIVANPPEDKAGYKMSVKVKYLEIYNEKVKDLLSDDDKPIEVKLQYRDPSNPKSGTKVVVEPLTICDVHNYDEIKSKLDEGLTNRTVGATKCNLESSRSHSVFTIIFTQVRPPTPEEQQLIESGRLTKEALLEACTMPSFLNLVDLAGSERQKATGAKGARLKEGCAINKSLSTLGRVISTLADHAMGKNLKMRVPYRESELTKILSDSLGGTAMTSMIAAISPANINFDETMSTLRYANNVKKIKNKPVRNISPEQQKISDLQDEVRLLREKLAQVGGLSDEELAAKREREKKEKEAMEAKYKEMIEEQKKQFEEELKKQRELASQTTVVRKKEEKEPYLTNLSKDDMFNMKVRNKLLEGEVKFGSNPDFDADEFCVHLQGVSVLPHHCSFVHRIADEAEAEALYKEHFEESDSNRIAELEEEGSIEGAAPPELSIRVPLSTHIVELVPKEGCESALYVNGASVTKNVILRLYDRIIIAGTYHTFVDPFARKLHMQRFEDAGVEFQPPEVDYYVAEREFARHNMKESKLSVAAAKEMEETKKRLEEMEQEVANRKKQEEELQKEREKLQKMSTEKAEKMKKELEKKEKEMAKRNEELQQQLEKEREAAGKRAKEISLLEEDLGRALPQVNEANMIASCVGKEFEIRPEIRTEYSAGGKDKRSDVVLVAHDSETGRDVQWDQDTFSQRLAMMRELYMTWQKDGSLPESIPKDDDPFYDPVEPQLIGRAQVILSFVSSMLPYRGQTPIITSNADTAGGLQVELIPFNAKATKGKVPTYTFDDMESLDVMTDDELDAYQEWLEPGTRVDVCIRIKSVVDLPEMTCKDVFCRYYPTSDFDYVETAHAVGQGRRAVLNHERIFTVPSISEELSQSFQETGGALLVEVWGSPVSKDAQVEKKVEVKGNPGEGKGTGTGKFDLEKSNNGEEEEEEDGCAAM</sequence>
<reference evidence="10" key="1">
    <citation type="submission" date="2022-03" db="EMBL/GenBank/DDBJ databases">
        <title>Draft genome sequence of Aduncisulcus paluster, a free-living microaerophilic Fornicata.</title>
        <authorList>
            <person name="Yuyama I."/>
            <person name="Kume K."/>
            <person name="Tamura T."/>
            <person name="Inagaki Y."/>
            <person name="Hashimoto T."/>
        </authorList>
    </citation>
    <scope>NUCLEOTIDE SEQUENCE</scope>
    <source>
        <strain evidence="10">NY0171</strain>
    </source>
</reference>
<dbReference type="PROSITE" id="PS50067">
    <property type="entry name" value="KINESIN_MOTOR_2"/>
    <property type="match status" value="1"/>
</dbReference>
<comment type="similarity">
    <text evidence="6">Belongs to the TRAFAC class myosin-kinesin ATPase superfamily. Kinesin family.</text>
</comment>
<dbReference type="InterPro" id="IPR027640">
    <property type="entry name" value="Kinesin-like_fam"/>
</dbReference>
<dbReference type="SMART" id="SM00129">
    <property type="entry name" value="KISc"/>
    <property type="match status" value="1"/>
</dbReference>
<dbReference type="Proteomes" id="UP001057375">
    <property type="component" value="Unassembled WGS sequence"/>
</dbReference>
<evidence type="ECO:0000256" key="7">
    <source>
        <dbReference type="SAM" id="Coils"/>
    </source>
</evidence>
<dbReference type="InterPro" id="IPR001752">
    <property type="entry name" value="Kinesin_motor_dom"/>
</dbReference>